<evidence type="ECO:0000313" key="2">
    <source>
        <dbReference type="EMBL" id="GIY35806.1"/>
    </source>
</evidence>
<comment type="caution">
    <text evidence="2">The sequence shown here is derived from an EMBL/GenBank/DDBJ whole genome shotgun (WGS) entry which is preliminary data.</text>
</comment>
<organism evidence="2 3">
    <name type="scientific">Caerostris darwini</name>
    <dbReference type="NCBI Taxonomy" id="1538125"/>
    <lineage>
        <taxon>Eukaryota</taxon>
        <taxon>Metazoa</taxon>
        <taxon>Ecdysozoa</taxon>
        <taxon>Arthropoda</taxon>
        <taxon>Chelicerata</taxon>
        <taxon>Arachnida</taxon>
        <taxon>Araneae</taxon>
        <taxon>Araneomorphae</taxon>
        <taxon>Entelegynae</taxon>
        <taxon>Araneoidea</taxon>
        <taxon>Araneidae</taxon>
        <taxon>Caerostris</taxon>
    </lineage>
</organism>
<proteinExistence type="predicted"/>
<keyword evidence="1" id="KW-0732">Signal</keyword>
<keyword evidence="3" id="KW-1185">Reference proteome</keyword>
<dbReference type="EMBL" id="BPLQ01008199">
    <property type="protein sequence ID" value="GIY35806.1"/>
    <property type="molecule type" value="Genomic_DNA"/>
</dbReference>
<accession>A0AAV4SR75</accession>
<dbReference type="Proteomes" id="UP001054837">
    <property type="component" value="Unassembled WGS sequence"/>
</dbReference>
<feature type="signal peptide" evidence="1">
    <location>
        <begin position="1"/>
        <end position="18"/>
    </location>
</feature>
<evidence type="ECO:0000313" key="3">
    <source>
        <dbReference type="Proteomes" id="UP001054837"/>
    </source>
</evidence>
<reference evidence="2 3" key="1">
    <citation type="submission" date="2021-06" db="EMBL/GenBank/DDBJ databases">
        <title>Caerostris darwini draft genome.</title>
        <authorList>
            <person name="Kono N."/>
            <person name="Arakawa K."/>
        </authorList>
    </citation>
    <scope>NUCLEOTIDE SEQUENCE [LARGE SCALE GENOMIC DNA]</scope>
</reference>
<evidence type="ECO:0000256" key="1">
    <source>
        <dbReference type="SAM" id="SignalP"/>
    </source>
</evidence>
<gene>
    <name evidence="2" type="ORF">CDAR_404011</name>
</gene>
<feature type="chain" id="PRO_5043842572" evidence="1">
    <location>
        <begin position="19"/>
        <end position="70"/>
    </location>
</feature>
<sequence length="70" mass="7815">MDWRNLFIFFAFMGVVSGTKVRLLTAIGICGQKLQEIAGESKDLVHSCFKGRVLLQEGGQGLWRGKQRMG</sequence>
<name>A0AAV4SR75_9ARAC</name>
<protein>
    <submittedName>
        <fullName evidence="2">Uncharacterized protein</fullName>
    </submittedName>
</protein>
<dbReference type="AlphaFoldDB" id="A0AAV4SR75"/>